<evidence type="ECO:0000313" key="7">
    <source>
        <dbReference type="EMBL" id="KYL30534.1"/>
    </source>
</evidence>
<feature type="transmembrane region" description="Helical" evidence="6">
    <location>
        <begin position="97"/>
        <end position="115"/>
    </location>
</feature>
<dbReference type="RefSeq" id="WP_064387376.1">
    <property type="nucleotide sequence ID" value="NZ_LVCM01000060.1"/>
</dbReference>
<feature type="transmembrane region" description="Helical" evidence="6">
    <location>
        <begin position="67"/>
        <end position="85"/>
    </location>
</feature>
<feature type="transmembrane region" description="Helical" evidence="6">
    <location>
        <begin position="35"/>
        <end position="55"/>
    </location>
</feature>
<evidence type="ECO:0000256" key="2">
    <source>
        <dbReference type="ARBA" id="ARBA00009190"/>
    </source>
</evidence>
<name>A0ABR5VQE5_9GAMM</name>
<evidence type="ECO:0000313" key="8">
    <source>
        <dbReference type="Proteomes" id="UP000075621"/>
    </source>
</evidence>
<evidence type="ECO:0000256" key="1">
    <source>
        <dbReference type="ARBA" id="ARBA00004141"/>
    </source>
</evidence>
<gene>
    <name evidence="7" type="ORF">A2I98_19795</name>
</gene>
<evidence type="ECO:0000256" key="6">
    <source>
        <dbReference type="RuleBase" id="RU365102"/>
    </source>
</evidence>
<keyword evidence="4 6" id="KW-1133">Transmembrane helix</keyword>
<comment type="caution">
    <text evidence="6">Lacks conserved residue(s) required for the propagation of feature annotation.</text>
</comment>
<accession>A0ABR5VQE5</accession>
<reference evidence="7 8" key="1">
    <citation type="submission" date="2016-03" db="EMBL/GenBank/DDBJ databases">
        <authorList>
            <person name="Zhang H."/>
            <person name="Liu R."/>
            <person name="Wang M."/>
            <person name="Wang H."/>
            <person name="Wang L."/>
            <person name="Song L."/>
        </authorList>
    </citation>
    <scope>NUCLEOTIDE SEQUENCE [LARGE SCALE GENOMIC DNA]</scope>
    <source>
        <strain evidence="7 8">DSM 16098</strain>
    </source>
</reference>
<comment type="caution">
    <text evidence="7">The sequence shown here is derived from an EMBL/GenBank/DDBJ whole genome shotgun (WGS) entry which is preliminary data.</text>
</comment>
<comment type="subcellular location">
    <subcellularLocation>
        <location evidence="1 6">Membrane</location>
        <topology evidence="1 6">Multi-pass membrane protein</topology>
    </subcellularLocation>
</comment>
<keyword evidence="3 6" id="KW-0812">Transmembrane</keyword>
<dbReference type="Proteomes" id="UP000075621">
    <property type="component" value="Unassembled WGS sequence"/>
</dbReference>
<dbReference type="InterPro" id="IPR001727">
    <property type="entry name" value="GDT1-like"/>
</dbReference>
<organism evidence="7 8">
    <name type="scientific">Pseudoalteromonas agarivorans</name>
    <dbReference type="NCBI Taxonomy" id="176102"/>
    <lineage>
        <taxon>Bacteria</taxon>
        <taxon>Pseudomonadati</taxon>
        <taxon>Pseudomonadota</taxon>
        <taxon>Gammaproteobacteria</taxon>
        <taxon>Alteromonadales</taxon>
        <taxon>Pseudoalteromonadaceae</taxon>
        <taxon>Pseudoalteromonas</taxon>
    </lineage>
</organism>
<evidence type="ECO:0000256" key="5">
    <source>
        <dbReference type="ARBA" id="ARBA00023136"/>
    </source>
</evidence>
<sequence>MDIFLTSTVTVALAEIGDKTQLLSLLLAARFHNKIALILGILAATIINHGLSAWFGDWLSGNFVVGYLPWIVNSSFIVVGLWLLIPDKDEEVSHKYDCYGAFVVALILFFIAEIGDKTQIATVLLGAQY</sequence>
<comment type="similarity">
    <text evidence="2 6">Belongs to the GDT1 family.</text>
</comment>
<keyword evidence="5 6" id="KW-0472">Membrane</keyword>
<protein>
    <recommendedName>
        <fullName evidence="6">GDT1 family protein</fullName>
    </recommendedName>
</protein>
<dbReference type="Pfam" id="PF01169">
    <property type="entry name" value="GDT1"/>
    <property type="match status" value="2"/>
</dbReference>
<dbReference type="PANTHER" id="PTHR12608:SF1">
    <property type="entry name" value="TRANSMEMBRANE PROTEIN 165"/>
    <property type="match status" value="1"/>
</dbReference>
<dbReference type="PANTHER" id="PTHR12608">
    <property type="entry name" value="TRANSMEMBRANE PROTEIN HTP-1 RELATED"/>
    <property type="match status" value="1"/>
</dbReference>
<proteinExistence type="inferred from homology"/>
<dbReference type="EMBL" id="LVCM01000060">
    <property type="protein sequence ID" value="KYL30534.1"/>
    <property type="molecule type" value="Genomic_DNA"/>
</dbReference>
<feature type="non-terminal residue" evidence="7">
    <location>
        <position position="129"/>
    </location>
</feature>
<evidence type="ECO:0000256" key="3">
    <source>
        <dbReference type="ARBA" id="ARBA00022692"/>
    </source>
</evidence>
<evidence type="ECO:0000256" key="4">
    <source>
        <dbReference type="ARBA" id="ARBA00022989"/>
    </source>
</evidence>